<accession>A0A8S1VC73</accession>
<feature type="coiled-coil region" evidence="1">
    <location>
        <begin position="379"/>
        <end position="449"/>
    </location>
</feature>
<name>A0A8S1VC73_9CILI</name>
<protein>
    <submittedName>
        <fullName evidence="3">Uncharacterized protein</fullName>
    </submittedName>
</protein>
<evidence type="ECO:0000313" key="3">
    <source>
        <dbReference type="EMBL" id="CAD8173332.1"/>
    </source>
</evidence>
<keyword evidence="4" id="KW-1185">Reference proteome</keyword>
<feature type="region of interest" description="Disordered" evidence="2">
    <location>
        <begin position="96"/>
        <end position="115"/>
    </location>
</feature>
<evidence type="ECO:0000313" key="4">
    <source>
        <dbReference type="Proteomes" id="UP000689195"/>
    </source>
</evidence>
<dbReference type="EMBL" id="CAJJDO010000059">
    <property type="protein sequence ID" value="CAD8173332.1"/>
    <property type="molecule type" value="Genomic_DNA"/>
</dbReference>
<gene>
    <name evidence="3" type="ORF">PPENT_87.1.T0590059</name>
</gene>
<reference evidence="3" key="1">
    <citation type="submission" date="2021-01" db="EMBL/GenBank/DDBJ databases">
        <authorList>
            <consortium name="Genoscope - CEA"/>
            <person name="William W."/>
        </authorList>
    </citation>
    <scope>NUCLEOTIDE SEQUENCE</scope>
</reference>
<proteinExistence type="predicted"/>
<dbReference type="Proteomes" id="UP000689195">
    <property type="component" value="Unassembled WGS sequence"/>
</dbReference>
<comment type="caution">
    <text evidence="3">The sequence shown here is derived from an EMBL/GenBank/DDBJ whole genome shotgun (WGS) entry which is preliminary data.</text>
</comment>
<evidence type="ECO:0000256" key="2">
    <source>
        <dbReference type="SAM" id="MobiDB-lite"/>
    </source>
</evidence>
<evidence type="ECO:0000256" key="1">
    <source>
        <dbReference type="SAM" id="Coils"/>
    </source>
</evidence>
<keyword evidence="1" id="KW-0175">Coiled coil</keyword>
<dbReference type="AlphaFoldDB" id="A0A8S1VC73"/>
<dbReference type="OrthoDB" id="300609at2759"/>
<sequence>MQYHVSKQDVLGTLQDVFIKNNHQQENQKHSKILQKPCSVIKSNLESSTSKNKLERYLEKYQQRKQLQDENNISIAQSIQNTNNIKVQQKLNDSQTAYSSKMSFPRENTENDDKEQQLTGVGLSQYMSQLQQSKLHCTFMNQYCQTEPQKKQMIIQGLNESVQDHNESSNSVIDEIKLLSSKHTQQNTICQQIQLSLLLQKEQSIKQDFSCQFNTEIKQQVDNQQINQICQINQENKIHNQIDFGCQYDESHNQVSLILDDEIPKNIRNRSRCQTSANQKNKNNQINSDDQITFLEQELQLRDEMLETKTRIITDMQQQLSDFYKIFNKESDIEVGQQDLNSSKDSDHWKVDELNRQLENDVNIQDQLTSLMLKYSDEILELKKILDDTTEQNRKLKEEQEQLIIQITQLKQQLVDVEESKNKEIDIINQDYQDKLSKQIMIIDELQSQICSIQTSPTDIPLASIQTTMNNITEQHMDEVGCESQTTKTINNQKAKNVLKHINKMTIMTAGWMSNKQDYVTLGVLGRIDQIKSQTKLDSFKKLN</sequence>
<organism evidence="3 4">
    <name type="scientific">Paramecium pentaurelia</name>
    <dbReference type="NCBI Taxonomy" id="43138"/>
    <lineage>
        <taxon>Eukaryota</taxon>
        <taxon>Sar</taxon>
        <taxon>Alveolata</taxon>
        <taxon>Ciliophora</taxon>
        <taxon>Intramacronucleata</taxon>
        <taxon>Oligohymenophorea</taxon>
        <taxon>Peniculida</taxon>
        <taxon>Parameciidae</taxon>
        <taxon>Paramecium</taxon>
    </lineage>
</organism>